<evidence type="ECO:0000313" key="1">
    <source>
        <dbReference type="EMBL" id="MDO7876902.1"/>
    </source>
</evidence>
<sequence length="328" mass="35549">MSTTTTTTIPHDVIVQRAYDFYALGVLRQTTLAGADNQLTMGWFADLKTKTDAAVLLPSYAQLRAADSQFTVQRNAHIKEARGLMQDLFYYAKKAYPQDTAPDEYFGHSKYTRAGSNPVEVLKVMQSAVAALTTRYDALLNGGMAKEKLDRLIGLTGLAQTDTTSQRVAEGTTSVATSNTGREFEELWNLCRLVAEAAVVAYRTDAVQRRLFLLYPDGPEERSLTLQPGTGAAPTIKALVLDSMLSAGRRLSITIEAPGGPVRVLLHNPAMPYSPDGGTALAATDKNKPHRCKAASLGWVQAGDQELVVINDTAAKVCLKIRVLEVGE</sequence>
<gene>
    <name evidence="1" type="ORF">Q5H93_19305</name>
</gene>
<proteinExistence type="predicted"/>
<name>A0ABT9BF90_9BACT</name>
<evidence type="ECO:0000313" key="2">
    <source>
        <dbReference type="Proteomes" id="UP001176429"/>
    </source>
</evidence>
<comment type="caution">
    <text evidence="1">The sequence shown here is derived from an EMBL/GenBank/DDBJ whole genome shotgun (WGS) entry which is preliminary data.</text>
</comment>
<reference evidence="1" key="1">
    <citation type="submission" date="2023-07" db="EMBL/GenBank/DDBJ databases">
        <authorList>
            <person name="Kim M.K."/>
        </authorList>
    </citation>
    <scope>NUCLEOTIDE SEQUENCE</scope>
    <source>
        <strain evidence="1">ASUV-10-1</strain>
    </source>
</reference>
<accession>A0ABT9BF90</accession>
<dbReference type="Proteomes" id="UP001176429">
    <property type="component" value="Unassembled WGS sequence"/>
</dbReference>
<dbReference type="RefSeq" id="WP_305008293.1">
    <property type="nucleotide sequence ID" value="NZ_JAUQSY010000015.1"/>
</dbReference>
<protein>
    <submittedName>
        <fullName evidence="1">Uncharacterized protein</fullName>
    </submittedName>
</protein>
<organism evidence="1 2">
    <name type="scientific">Hymenobacter aranciens</name>
    <dbReference type="NCBI Taxonomy" id="3063996"/>
    <lineage>
        <taxon>Bacteria</taxon>
        <taxon>Pseudomonadati</taxon>
        <taxon>Bacteroidota</taxon>
        <taxon>Cytophagia</taxon>
        <taxon>Cytophagales</taxon>
        <taxon>Hymenobacteraceae</taxon>
        <taxon>Hymenobacter</taxon>
    </lineage>
</organism>
<dbReference type="EMBL" id="JAUQSY010000015">
    <property type="protein sequence ID" value="MDO7876902.1"/>
    <property type="molecule type" value="Genomic_DNA"/>
</dbReference>
<keyword evidence="2" id="KW-1185">Reference proteome</keyword>